<gene>
    <name evidence="2" type="ORF">Pmar_PMAR003856</name>
</gene>
<organism evidence="3">
    <name type="scientific">Perkinsus marinus (strain ATCC 50983 / TXsc)</name>
    <dbReference type="NCBI Taxonomy" id="423536"/>
    <lineage>
        <taxon>Eukaryota</taxon>
        <taxon>Sar</taxon>
        <taxon>Alveolata</taxon>
        <taxon>Perkinsozoa</taxon>
        <taxon>Perkinsea</taxon>
        <taxon>Perkinsida</taxon>
        <taxon>Perkinsidae</taxon>
        <taxon>Perkinsus</taxon>
    </lineage>
</organism>
<name>C5KF38_PERM5</name>
<proteinExistence type="predicted"/>
<feature type="non-terminal residue" evidence="2">
    <location>
        <position position="1"/>
    </location>
</feature>
<dbReference type="InParanoid" id="C5KF38"/>
<accession>C5KF38</accession>
<evidence type="ECO:0000313" key="3">
    <source>
        <dbReference type="Proteomes" id="UP000007800"/>
    </source>
</evidence>
<evidence type="ECO:0000256" key="1">
    <source>
        <dbReference type="SAM" id="MobiDB-lite"/>
    </source>
</evidence>
<feature type="compositionally biased region" description="Gly residues" evidence="1">
    <location>
        <begin position="48"/>
        <end position="60"/>
    </location>
</feature>
<dbReference type="EMBL" id="GG672675">
    <property type="protein sequence ID" value="EER16905.1"/>
    <property type="molecule type" value="Genomic_DNA"/>
</dbReference>
<dbReference type="AlphaFoldDB" id="C5KF38"/>
<feature type="non-terminal residue" evidence="2">
    <location>
        <position position="60"/>
    </location>
</feature>
<dbReference type="Proteomes" id="UP000007800">
    <property type="component" value="Unassembled WGS sequence"/>
</dbReference>
<feature type="region of interest" description="Disordered" evidence="1">
    <location>
        <begin position="1"/>
        <end position="60"/>
    </location>
</feature>
<feature type="compositionally biased region" description="Gly residues" evidence="1">
    <location>
        <begin position="15"/>
        <end position="32"/>
    </location>
</feature>
<dbReference type="GeneID" id="9052919"/>
<sequence length="60" mass="5944">VNDSRLPNFVSEPTGFGGGADVQQMEGGGGGRSSSMFPHTGEDSNRGSGRGGGGDGTNED</sequence>
<evidence type="ECO:0000313" key="2">
    <source>
        <dbReference type="EMBL" id="EER16905.1"/>
    </source>
</evidence>
<reference evidence="2 3" key="1">
    <citation type="submission" date="2008-07" db="EMBL/GenBank/DDBJ databases">
        <authorList>
            <person name="El-Sayed N."/>
            <person name="Caler E."/>
            <person name="Inman J."/>
            <person name="Amedeo P."/>
            <person name="Hass B."/>
            <person name="Wortman J."/>
        </authorList>
    </citation>
    <scope>NUCLEOTIDE SEQUENCE [LARGE SCALE GENOMIC DNA]</scope>
    <source>
        <strain evidence="3">ATCC 50983 / TXsc</strain>
    </source>
</reference>
<keyword evidence="3" id="KW-1185">Reference proteome</keyword>
<protein>
    <submittedName>
        <fullName evidence="2">Uncharacterized protein</fullName>
    </submittedName>
</protein>
<dbReference type="RefSeq" id="XP_002785109.1">
    <property type="nucleotide sequence ID" value="XM_002785063.1"/>
</dbReference>